<keyword evidence="3" id="KW-1185">Reference proteome</keyword>
<evidence type="ECO:0000313" key="2">
    <source>
        <dbReference type="EMBL" id="EEH57087.1"/>
    </source>
</evidence>
<name>C1MS65_MICPC</name>
<feature type="compositionally biased region" description="Acidic residues" evidence="1">
    <location>
        <begin position="77"/>
        <end position="95"/>
    </location>
</feature>
<gene>
    <name evidence="2" type="ORF">MICPUCDRAFT_47390</name>
</gene>
<proteinExistence type="predicted"/>
<dbReference type="Pfam" id="PF09366">
    <property type="entry name" value="DUF1997"/>
    <property type="match status" value="2"/>
</dbReference>
<dbReference type="KEGG" id="mpp:MICPUCDRAFT_47390"/>
<dbReference type="PANTHER" id="PTHR34131">
    <property type="entry name" value="(RAP ANNOTATION RELEASE2) GALACTOSE-BINDING LIKE DOMAIN CONTAINING PROTEIN"/>
    <property type="match status" value="1"/>
</dbReference>
<evidence type="ECO:0000313" key="3">
    <source>
        <dbReference type="Proteomes" id="UP000001876"/>
    </source>
</evidence>
<feature type="region of interest" description="Disordered" evidence="1">
    <location>
        <begin position="1"/>
        <end position="95"/>
    </location>
</feature>
<dbReference type="GeneID" id="9684432"/>
<dbReference type="eggNOG" id="ENOG502QTF3">
    <property type="taxonomic scope" value="Eukaryota"/>
</dbReference>
<feature type="compositionally biased region" description="Low complexity" evidence="1">
    <location>
        <begin position="60"/>
        <end position="76"/>
    </location>
</feature>
<dbReference type="AlphaFoldDB" id="C1MS65"/>
<evidence type="ECO:0000256" key="1">
    <source>
        <dbReference type="SAM" id="MobiDB-lite"/>
    </source>
</evidence>
<dbReference type="PANTHER" id="PTHR34131:SF3">
    <property type="entry name" value="(RAP ANNOTATION RELEASE2) GALACTOSE-BINDING LIKE DOMAIN CONTAINING PROTEIN"/>
    <property type="match status" value="1"/>
</dbReference>
<dbReference type="STRING" id="564608.C1MS65"/>
<feature type="compositionally biased region" description="Low complexity" evidence="1">
    <location>
        <begin position="1"/>
        <end position="31"/>
    </location>
</feature>
<dbReference type="InterPro" id="IPR018971">
    <property type="entry name" value="DUF1997"/>
</dbReference>
<dbReference type="EMBL" id="GG663739">
    <property type="protein sequence ID" value="EEH57087.1"/>
    <property type="molecule type" value="Genomic_DNA"/>
</dbReference>
<sequence length="299" mass="32013">MRAAAMTTTTTTTATTATTATARSSRRASVARARRSDPRRGAIPSSHRGSWARSIVVAPTRATETSTSVSAASATLAEEDEEGDDDDDKFDALPDAEDEIPAKVATFLKRDGRHATFAAKKSGSVEIVEAPGARSLRQYMSLPASQYSTLDGEKVERIGDDVFKCTLGTLDFLGFEILGGGLVRTIDDMFEIDSVNRVGWSDRCNPGTGRCEIVSETAVSVYLLVPRWFPFTVKATERTGNFVVGAVVNQVVPRFLSQLKTDYETWAGGDDSRAAVSDGGLFAVDIPAEGGEGEGVEER</sequence>
<dbReference type="OMA" id="SVNRVGW"/>
<protein>
    <submittedName>
        <fullName evidence="2">Predicted protein</fullName>
    </submittedName>
</protein>
<dbReference type="OrthoDB" id="426136at2759"/>
<dbReference type="RefSeq" id="XP_003058632.1">
    <property type="nucleotide sequence ID" value="XM_003058586.1"/>
</dbReference>
<dbReference type="Proteomes" id="UP000001876">
    <property type="component" value="Unassembled WGS sequence"/>
</dbReference>
<accession>C1MS65</accession>
<organism evidence="3">
    <name type="scientific">Micromonas pusilla (strain CCMP1545)</name>
    <name type="common">Picoplanktonic green alga</name>
    <dbReference type="NCBI Taxonomy" id="564608"/>
    <lineage>
        <taxon>Eukaryota</taxon>
        <taxon>Viridiplantae</taxon>
        <taxon>Chlorophyta</taxon>
        <taxon>Mamiellophyceae</taxon>
        <taxon>Mamiellales</taxon>
        <taxon>Mamiellaceae</taxon>
        <taxon>Micromonas</taxon>
    </lineage>
</organism>
<reference evidence="2 3" key="1">
    <citation type="journal article" date="2009" name="Science">
        <title>Green evolution and dynamic adaptations revealed by genomes of the marine picoeukaryotes Micromonas.</title>
        <authorList>
            <person name="Worden A.Z."/>
            <person name="Lee J.H."/>
            <person name="Mock T."/>
            <person name="Rouze P."/>
            <person name="Simmons M.P."/>
            <person name="Aerts A.L."/>
            <person name="Allen A.E."/>
            <person name="Cuvelier M.L."/>
            <person name="Derelle E."/>
            <person name="Everett M.V."/>
            <person name="Foulon E."/>
            <person name="Grimwood J."/>
            <person name="Gundlach H."/>
            <person name="Henrissat B."/>
            <person name="Napoli C."/>
            <person name="McDonald S.M."/>
            <person name="Parker M.S."/>
            <person name="Rombauts S."/>
            <person name="Salamov A."/>
            <person name="Von Dassow P."/>
            <person name="Badger J.H."/>
            <person name="Coutinho P.M."/>
            <person name="Demir E."/>
            <person name="Dubchak I."/>
            <person name="Gentemann C."/>
            <person name="Eikrem W."/>
            <person name="Gready J.E."/>
            <person name="John U."/>
            <person name="Lanier W."/>
            <person name="Lindquist E.A."/>
            <person name="Lucas S."/>
            <person name="Mayer K.F."/>
            <person name="Moreau H."/>
            <person name="Not F."/>
            <person name="Otillar R."/>
            <person name="Panaud O."/>
            <person name="Pangilinan J."/>
            <person name="Paulsen I."/>
            <person name="Piegu B."/>
            <person name="Poliakov A."/>
            <person name="Robbens S."/>
            <person name="Schmutz J."/>
            <person name="Toulza E."/>
            <person name="Wyss T."/>
            <person name="Zelensky A."/>
            <person name="Zhou K."/>
            <person name="Armbrust E.V."/>
            <person name="Bhattacharya D."/>
            <person name="Goodenough U.W."/>
            <person name="Van de Peer Y."/>
            <person name="Grigoriev I.V."/>
        </authorList>
    </citation>
    <scope>NUCLEOTIDE SEQUENCE [LARGE SCALE GENOMIC DNA]</scope>
    <source>
        <strain evidence="2 3">CCMP1545</strain>
    </source>
</reference>